<accession>A0A8J5KG91</accession>
<sequence length="83" mass="9392">MRQVARHARKAAMPAAHGQPRARALRRARVGVAHALSGGHEGSEKPQDPAGRRRHLAWWGSSSERRDLCAQLHYILREHCYVH</sequence>
<dbReference type="EMBL" id="JAHLQT010013773">
    <property type="protein sequence ID" value="KAG7170668.1"/>
    <property type="molecule type" value="Genomic_DNA"/>
</dbReference>
<evidence type="ECO:0000256" key="1">
    <source>
        <dbReference type="SAM" id="MobiDB-lite"/>
    </source>
</evidence>
<name>A0A8J5KG91_HOMAM</name>
<keyword evidence="3" id="KW-1185">Reference proteome</keyword>
<gene>
    <name evidence="2" type="ORF">Hamer_G013488</name>
</gene>
<evidence type="ECO:0000313" key="3">
    <source>
        <dbReference type="Proteomes" id="UP000747542"/>
    </source>
</evidence>
<feature type="compositionally biased region" description="Basic and acidic residues" evidence="1">
    <location>
        <begin position="41"/>
        <end position="51"/>
    </location>
</feature>
<proteinExistence type="predicted"/>
<feature type="compositionally biased region" description="Basic residues" evidence="1">
    <location>
        <begin position="1"/>
        <end position="10"/>
    </location>
</feature>
<feature type="region of interest" description="Disordered" evidence="1">
    <location>
        <begin position="1"/>
        <end position="23"/>
    </location>
</feature>
<feature type="region of interest" description="Disordered" evidence="1">
    <location>
        <begin position="33"/>
        <end position="52"/>
    </location>
</feature>
<reference evidence="2" key="1">
    <citation type="journal article" date="2021" name="Sci. Adv.">
        <title>The American lobster genome reveals insights on longevity, neural, and immune adaptations.</title>
        <authorList>
            <person name="Polinski J.M."/>
            <person name="Zimin A.V."/>
            <person name="Clark K.F."/>
            <person name="Kohn A.B."/>
            <person name="Sadowski N."/>
            <person name="Timp W."/>
            <person name="Ptitsyn A."/>
            <person name="Khanna P."/>
            <person name="Romanova D.Y."/>
            <person name="Williams P."/>
            <person name="Greenwood S.J."/>
            <person name="Moroz L.L."/>
            <person name="Walt D.R."/>
            <person name="Bodnar A.G."/>
        </authorList>
    </citation>
    <scope>NUCLEOTIDE SEQUENCE</scope>
    <source>
        <strain evidence="2">GMGI-L3</strain>
    </source>
</reference>
<comment type="caution">
    <text evidence="2">The sequence shown here is derived from an EMBL/GenBank/DDBJ whole genome shotgun (WGS) entry which is preliminary data.</text>
</comment>
<organism evidence="2 3">
    <name type="scientific">Homarus americanus</name>
    <name type="common">American lobster</name>
    <dbReference type="NCBI Taxonomy" id="6706"/>
    <lineage>
        <taxon>Eukaryota</taxon>
        <taxon>Metazoa</taxon>
        <taxon>Ecdysozoa</taxon>
        <taxon>Arthropoda</taxon>
        <taxon>Crustacea</taxon>
        <taxon>Multicrustacea</taxon>
        <taxon>Malacostraca</taxon>
        <taxon>Eumalacostraca</taxon>
        <taxon>Eucarida</taxon>
        <taxon>Decapoda</taxon>
        <taxon>Pleocyemata</taxon>
        <taxon>Astacidea</taxon>
        <taxon>Nephropoidea</taxon>
        <taxon>Nephropidae</taxon>
        <taxon>Homarus</taxon>
    </lineage>
</organism>
<evidence type="ECO:0000313" key="2">
    <source>
        <dbReference type="EMBL" id="KAG7170668.1"/>
    </source>
</evidence>
<dbReference type="Proteomes" id="UP000747542">
    <property type="component" value="Unassembled WGS sequence"/>
</dbReference>
<dbReference type="AlphaFoldDB" id="A0A8J5KG91"/>
<protein>
    <submittedName>
        <fullName evidence="2">Uncharacterized protein</fullName>
    </submittedName>
</protein>